<evidence type="ECO:0000313" key="3">
    <source>
        <dbReference type="Proteomes" id="UP000202511"/>
    </source>
</evidence>
<dbReference type="GeneID" id="23462932"/>
<dbReference type="EMBL" id="KP136319">
    <property type="protein sequence ID" value="AJF98015.1"/>
    <property type="molecule type" value="Genomic_DNA"/>
</dbReference>
<protein>
    <submittedName>
        <fullName evidence="2">Uncharacterized protein</fullName>
    </submittedName>
</protein>
<dbReference type="KEGG" id="vg:23462932"/>
<evidence type="ECO:0000313" key="2">
    <source>
        <dbReference type="EMBL" id="AJF98015.1"/>
    </source>
</evidence>
<evidence type="ECO:0000256" key="1">
    <source>
        <dbReference type="SAM" id="Phobius"/>
    </source>
</evidence>
<feature type="transmembrane region" description="Helical" evidence="1">
    <location>
        <begin position="76"/>
        <end position="95"/>
    </location>
</feature>
<dbReference type="RefSeq" id="YP_009120250.1">
    <property type="nucleotide sequence ID" value="NC_026440.1"/>
</dbReference>
<name>A0A0B5J7W2_9VIRU</name>
<accession>A0A0B5J7W2</accession>
<keyword evidence="1" id="KW-0472">Membrane</keyword>
<organism evidence="2 3">
    <name type="scientific">Pandoravirus inopinatum</name>
    <dbReference type="NCBI Taxonomy" id="1605721"/>
    <lineage>
        <taxon>Viruses</taxon>
        <taxon>Pandoravirus</taxon>
    </lineage>
</organism>
<reference evidence="2 3" key="1">
    <citation type="journal article" date="2015" name="Parasitol. Res.">
        <title>Viruses in close associations with free-living amoebae.</title>
        <authorList>
            <person name="Scheid P."/>
        </authorList>
    </citation>
    <scope>NUCLEOTIDE SEQUENCE [LARGE SCALE GENOMIC DNA]</scope>
    <source>
        <strain evidence="2">KlaHel</strain>
    </source>
</reference>
<keyword evidence="1" id="KW-0812">Transmembrane</keyword>
<keyword evidence="1" id="KW-1133">Transmembrane helix</keyword>
<proteinExistence type="predicted"/>
<sequence>MAWSASSRSRAPRAAFVCFFASQNNIFPCSSCFCCPFFLIPFDRCPRRSFFFVTDNSWANKDRHSWGNQRWRPQQAFLFLFIFRLFIFFSLLDLFSARWRNHRIEADTNVDRCRNKIGAGRLSVAACTGFSCLSSCLQKNKST</sequence>
<dbReference type="Proteomes" id="UP000202511">
    <property type="component" value="Segment"/>
</dbReference>